<feature type="transmembrane region" description="Helical" evidence="6">
    <location>
        <begin position="135"/>
        <end position="160"/>
    </location>
</feature>
<evidence type="ECO:0000313" key="7">
    <source>
        <dbReference type="EMBL" id="SDG94747.1"/>
    </source>
</evidence>
<feature type="transmembrane region" description="Helical" evidence="6">
    <location>
        <begin position="41"/>
        <end position="62"/>
    </location>
</feature>
<keyword evidence="4 6" id="KW-1133">Transmembrane helix</keyword>
<dbReference type="GO" id="GO:0033228">
    <property type="term" value="P:cysteine export across plasma membrane"/>
    <property type="evidence" value="ECO:0007669"/>
    <property type="project" value="TreeGrafter"/>
</dbReference>
<evidence type="ECO:0000256" key="2">
    <source>
        <dbReference type="ARBA" id="ARBA00022475"/>
    </source>
</evidence>
<comment type="subcellular location">
    <subcellularLocation>
        <location evidence="1">Cell membrane</location>
        <topology evidence="1">Multi-pass membrane protein</topology>
    </subcellularLocation>
</comment>
<dbReference type="InterPro" id="IPR001123">
    <property type="entry name" value="LeuE-type"/>
</dbReference>
<dbReference type="AlphaFoldDB" id="A0A1G7YEI5"/>
<proteinExistence type="predicted"/>
<name>A0A1G7YEI5_9RHOO</name>
<accession>A0A1G7YEI5</accession>
<sequence>MLTDLPLMTYVATMSVTPGPNNLMLAASGVNFGLRRTVPMMLGITVGHAFLVGLVAALMAWAMAWLDALRPALVLGGCGYLSWLAWRQARAARPGAGTASRPLGFVGAALFQWVNPKVWVMALNMAVLFLPQERSVGTILSLMATCVLINLPCIAVWAVAGDRLRDALHAPRALRCFNLAMAALLAGTALWIVVDELF</sequence>
<keyword evidence="3 6" id="KW-0812">Transmembrane</keyword>
<evidence type="ECO:0000256" key="3">
    <source>
        <dbReference type="ARBA" id="ARBA00022692"/>
    </source>
</evidence>
<evidence type="ECO:0000256" key="1">
    <source>
        <dbReference type="ARBA" id="ARBA00004651"/>
    </source>
</evidence>
<dbReference type="Pfam" id="PF01810">
    <property type="entry name" value="LysE"/>
    <property type="match status" value="1"/>
</dbReference>
<feature type="transmembrane region" description="Helical" evidence="6">
    <location>
        <begin position="172"/>
        <end position="194"/>
    </location>
</feature>
<keyword evidence="8" id="KW-1185">Reference proteome</keyword>
<evidence type="ECO:0000313" key="8">
    <source>
        <dbReference type="Proteomes" id="UP000198607"/>
    </source>
</evidence>
<dbReference type="EMBL" id="FNCY01000002">
    <property type="protein sequence ID" value="SDG94747.1"/>
    <property type="molecule type" value="Genomic_DNA"/>
</dbReference>
<reference evidence="7 8" key="1">
    <citation type="submission" date="2016-10" db="EMBL/GenBank/DDBJ databases">
        <authorList>
            <person name="de Groot N.N."/>
        </authorList>
    </citation>
    <scope>NUCLEOTIDE SEQUENCE [LARGE SCALE GENOMIC DNA]</scope>
    <source>
        <strain evidence="7 8">DSM 5885</strain>
    </source>
</reference>
<dbReference type="STRING" id="83767.SAMN05660652_00978"/>
<keyword evidence="5 6" id="KW-0472">Membrane</keyword>
<evidence type="ECO:0000256" key="4">
    <source>
        <dbReference type="ARBA" id="ARBA00022989"/>
    </source>
</evidence>
<dbReference type="RefSeq" id="WP_245715472.1">
    <property type="nucleotide sequence ID" value="NZ_FNCY01000002.1"/>
</dbReference>
<gene>
    <name evidence="7" type="ORF">SAMN05660652_00978</name>
</gene>
<dbReference type="PANTHER" id="PTHR30086">
    <property type="entry name" value="ARGININE EXPORTER PROTEIN ARGO"/>
    <property type="match status" value="1"/>
</dbReference>
<evidence type="ECO:0000256" key="6">
    <source>
        <dbReference type="SAM" id="Phobius"/>
    </source>
</evidence>
<protein>
    <submittedName>
        <fullName evidence="7">Threonine/homoserine/homoserine lactone efflux protein</fullName>
    </submittedName>
</protein>
<dbReference type="GO" id="GO:0005886">
    <property type="term" value="C:plasma membrane"/>
    <property type="evidence" value="ECO:0007669"/>
    <property type="project" value="UniProtKB-SubCell"/>
</dbReference>
<keyword evidence="2" id="KW-1003">Cell membrane</keyword>
<dbReference type="Proteomes" id="UP000198607">
    <property type="component" value="Unassembled WGS sequence"/>
</dbReference>
<dbReference type="PANTHER" id="PTHR30086:SF20">
    <property type="entry name" value="ARGININE EXPORTER PROTEIN ARGO-RELATED"/>
    <property type="match status" value="1"/>
</dbReference>
<evidence type="ECO:0000256" key="5">
    <source>
        <dbReference type="ARBA" id="ARBA00023136"/>
    </source>
</evidence>
<organism evidence="7 8">
    <name type="scientific">Propionivibrio dicarboxylicus</name>
    <dbReference type="NCBI Taxonomy" id="83767"/>
    <lineage>
        <taxon>Bacteria</taxon>
        <taxon>Pseudomonadati</taxon>
        <taxon>Pseudomonadota</taxon>
        <taxon>Betaproteobacteria</taxon>
        <taxon>Rhodocyclales</taxon>
        <taxon>Rhodocyclaceae</taxon>
        <taxon>Propionivibrio</taxon>
    </lineage>
</organism>
<dbReference type="GO" id="GO:0015171">
    <property type="term" value="F:amino acid transmembrane transporter activity"/>
    <property type="evidence" value="ECO:0007669"/>
    <property type="project" value="TreeGrafter"/>
</dbReference>